<keyword evidence="5 9" id="KW-0809">Transit peptide</keyword>
<evidence type="ECO:0000256" key="7">
    <source>
        <dbReference type="ARBA" id="ARBA00023128"/>
    </source>
</evidence>
<dbReference type="Gene3D" id="3.30.160.190">
    <property type="entry name" value="atu1810 like domain"/>
    <property type="match status" value="1"/>
</dbReference>
<proteinExistence type="inferred from homology"/>
<dbReference type="Pfam" id="PF04800">
    <property type="entry name" value="NDUS4"/>
    <property type="match status" value="1"/>
</dbReference>
<dbReference type="InterPro" id="IPR006885">
    <property type="entry name" value="NADH_UbQ_FeS_4_mit-like"/>
</dbReference>
<evidence type="ECO:0000313" key="11">
    <source>
        <dbReference type="EMBL" id="KAH7043235.1"/>
    </source>
</evidence>
<comment type="similarity">
    <text evidence="1 9">Belongs to the complex I NDUFS4 subunit family.</text>
</comment>
<name>A0ABQ8G2Y1_9PEZI</name>
<accession>A0ABQ8G2Y1</accession>
<keyword evidence="12" id="KW-1185">Reference proteome</keyword>
<sequence length="224" mass="25204">MQRTLNSRLLAAASRPVARRACLTPRRFYSDSVPDSLEPTPKTSSADKPGAKAGDPSAVLTNEGPSESMAKHNPDYSVQVDYRTSTFSPIPKRVMDGSEPGQVVPAAVLSGAPVDLQARTVRIYKPSKPATQSGDWRSRQWQMDWDPLPKGHRWENPLIGWQSSADFMQGERLFFRTKEDAIAFAEKQGYEYFVQEPNERRIVPKAYANNFLHSPKKLKIIRTK</sequence>
<reference evidence="11 12" key="1">
    <citation type="journal article" date="2021" name="Nat. Commun.">
        <title>Genetic determinants of endophytism in the Arabidopsis root mycobiome.</title>
        <authorList>
            <person name="Mesny F."/>
            <person name="Miyauchi S."/>
            <person name="Thiergart T."/>
            <person name="Pickel B."/>
            <person name="Atanasova L."/>
            <person name="Karlsson M."/>
            <person name="Huettel B."/>
            <person name="Barry K.W."/>
            <person name="Haridas S."/>
            <person name="Chen C."/>
            <person name="Bauer D."/>
            <person name="Andreopoulos W."/>
            <person name="Pangilinan J."/>
            <person name="LaButti K."/>
            <person name="Riley R."/>
            <person name="Lipzen A."/>
            <person name="Clum A."/>
            <person name="Drula E."/>
            <person name="Henrissat B."/>
            <person name="Kohler A."/>
            <person name="Grigoriev I.V."/>
            <person name="Martin F.M."/>
            <person name="Hacquard S."/>
        </authorList>
    </citation>
    <scope>NUCLEOTIDE SEQUENCE [LARGE SCALE GENOMIC DNA]</scope>
    <source>
        <strain evidence="11 12">MPI-SDFR-AT-0080</strain>
    </source>
</reference>
<evidence type="ECO:0000256" key="4">
    <source>
        <dbReference type="ARBA" id="ARBA00022792"/>
    </source>
</evidence>
<organism evidence="11 12">
    <name type="scientific">Macrophomina phaseolina</name>
    <dbReference type="NCBI Taxonomy" id="35725"/>
    <lineage>
        <taxon>Eukaryota</taxon>
        <taxon>Fungi</taxon>
        <taxon>Dikarya</taxon>
        <taxon>Ascomycota</taxon>
        <taxon>Pezizomycotina</taxon>
        <taxon>Dothideomycetes</taxon>
        <taxon>Dothideomycetes incertae sedis</taxon>
        <taxon>Botryosphaeriales</taxon>
        <taxon>Botryosphaeriaceae</taxon>
        <taxon>Macrophomina</taxon>
    </lineage>
</organism>
<evidence type="ECO:0000256" key="5">
    <source>
        <dbReference type="ARBA" id="ARBA00022946"/>
    </source>
</evidence>
<dbReference type="EMBL" id="JAGTJR010000023">
    <property type="protein sequence ID" value="KAH7043235.1"/>
    <property type="molecule type" value="Genomic_DNA"/>
</dbReference>
<comment type="subcellular location">
    <subcellularLocation>
        <location evidence="9">Mitochondrion inner membrane</location>
        <topology evidence="9">Peripheral membrane protein</topology>
        <orientation evidence="9">Matrix side</orientation>
    </subcellularLocation>
</comment>
<feature type="region of interest" description="Disordered" evidence="10">
    <location>
        <begin position="24"/>
        <end position="73"/>
    </location>
</feature>
<dbReference type="PANTHER" id="PTHR12219">
    <property type="entry name" value="NADH-UBIQUINONE OXIDOREDUCTASE"/>
    <property type="match status" value="1"/>
</dbReference>
<keyword evidence="4 9" id="KW-0999">Mitochondrion inner membrane</keyword>
<evidence type="ECO:0000256" key="10">
    <source>
        <dbReference type="SAM" id="MobiDB-lite"/>
    </source>
</evidence>
<evidence type="ECO:0000256" key="9">
    <source>
        <dbReference type="RuleBase" id="RU367010"/>
    </source>
</evidence>
<evidence type="ECO:0000256" key="1">
    <source>
        <dbReference type="ARBA" id="ARBA00005882"/>
    </source>
</evidence>
<evidence type="ECO:0000313" key="12">
    <source>
        <dbReference type="Proteomes" id="UP000774617"/>
    </source>
</evidence>
<keyword evidence="6 9" id="KW-0249">Electron transport</keyword>
<keyword evidence="8 9" id="KW-0472">Membrane</keyword>
<evidence type="ECO:0000256" key="6">
    <source>
        <dbReference type="ARBA" id="ARBA00022982"/>
    </source>
</evidence>
<gene>
    <name evidence="11" type="ORF">B0J12DRAFT_196964</name>
</gene>
<evidence type="ECO:0000256" key="3">
    <source>
        <dbReference type="ARBA" id="ARBA00022660"/>
    </source>
</evidence>
<dbReference type="PANTHER" id="PTHR12219:SF8">
    <property type="entry name" value="NADH DEHYDROGENASE [UBIQUINONE] IRON-SULFUR PROTEIN 4, MITOCHONDRIAL"/>
    <property type="match status" value="1"/>
</dbReference>
<keyword evidence="7 9" id="KW-0496">Mitochondrion</keyword>
<keyword evidence="3 9" id="KW-0679">Respiratory chain</keyword>
<keyword evidence="2 9" id="KW-0813">Transport</keyword>
<protein>
    <recommendedName>
        <fullName evidence="9">NADH dehydrogenase [ubiquinone] iron-sulfur protein 4, mitochondrial</fullName>
    </recommendedName>
</protein>
<dbReference type="InterPro" id="IPR038532">
    <property type="entry name" value="NDUFS4-like_sf"/>
</dbReference>
<dbReference type="Proteomes" id="UP000774617">
    <property type="component" value="Unassembled WGS sequence"/>
</dbReference>
<evidence type="ECO:0000256" key="2">
    <source>
        <dbReference type="ARBA" id="ARBA00022448"/>
    </source>
</evidence>
<comment type="function">
    <text evidence="9">Accessory subunit of the mitochondrial membrane respiratory chain NADH dehydrogenase (Complex I), that is believed not to be involved in catalysis. Complex I functions in the transfer of electrons from NADH to the respiratory chain. The immediate electron acceptor for the enzyme is believed to be ubiquinone.</text>
</comment>
<evidence type="ECO:0000256" key="8">
    <source>
        <dbReference type="ARBA" id="ARBA00023136"/>
    </source>
</evidence>
<comment type="caution">
    <text evidence="11">The sequence shown here is derived from an EMBL/GenBank/DDBJ whole genome shotgun (WGS) entry which is preliminary data.</text>
</comment>